<evidence type="ECO:0000256" key="1">
    <source>
        <dbReference type="PROSITE-ProRule" id="PRU00042"/>
    </source>
</evidence>
<organism evidence="5 6">
    <name type="scientific">Heterostelium pallidum (strain ATCC 26659 / Pp 5 / PN500)</name>
    <name type="common">Cellular slime mold</name>
    <name type="synonym">Polysphondylium pallidum</name>
    <dbReference type="NCBI Taxonomy" id="670386"/>
    <lineage>
        <taxon>Eukaryota</taxon>
        <taxon>Amoebozoa</taxon>
        <taxon>Evosea</taxon>
        <taxon>Eumycetozoa</taxon>
        <taxon>Dictyostelia</taxon>
        <taxon>Acytosteliales</taxon>
        <taxon>Acytosteliaceae</taxon>
        <taxon>Heterostelium</taxon>
    </lineage>
</organism>
<evidence type="ECO:0000313" key="6">
    <source>
        <dbReference type="Proteomes" id="UP000001396"/>
    </source>
</evidence>
<keyword evidence="3" id="KW-1133">Transmembrane helix</keyword>
<dbReference type="Proteomes" id="UP000001396">
    <property type="component" value="Unassembled WGS sequence"/>
</dbReference>
<dbReference type="PROSITE" id="PS50157">
    <property type="entry name" value="ZINC_FINGER_C2H2_2"/>
    <property type="match status" value="1"/>
</dbReference>
<dbReference type="InParanoid" id="D3BUG9"/>
<accession>D3BUG9</accession>
<dbReference type="EMBL" id="ADBJ01000060">
    <property type="protein sequence ID" value="EFA74757.1"/>
    <property type="molecule type" value="Genomic_DNA"/>
</dbReference>
<keyword evidence="1" id="KW-0863">Zinc-finger</keyword>
<dbReference type="SMART" id="SM00355">
    <property type="entry name" value="ZnF_C2H2"/>
    <property type="match status" value="1"/>
</dbReference>
<dbReference type="GeneID" id="31367257"/>
<evidence type="ECO:0000313" key="5">
    <source>
        <dbReference type="EMBL" id="EFA74757.1"/>
    </source>
</evidence>
<keyword evidence="1" id="KW-0479">Metal-binding</keyword>
<keyword evidence="3" id="KW-0472">Membrane</keyword>
<dbReference type="AlphaFoldDB" id="D3BUG9"/>
<dbReference type="PANTHER" id="PTHR11319">
    <property type="entry name" value="G PROTEIN-COUPLED RECEPTOR-RELATED"/>
    <property type="match status" value="1"/>
</dbReference>
<dbReference type="PANTHER" id="PTHR11319:SF35">
    <property type="entry name" value="OUTER MEMBRANE PROTEIN PMPC-RELATED"/>
    <property type="match status" value="1"/>
</dbReference>
<dbReference type="SUPFAM" id="SSF51126">
    <property type="entry name" value="Pectin lyase-like"/>
    <property type="match status" value="1"/>
</dbReference>
<comment type="caution">
    <text evidence="5">The sequence shown here is derived from an EMBL/GenBank/DDBJ whole genome shotgun (WGS) entry which is preliminary data.</text>
</comment>
<proteinExistence type="predicted"/>
<gene>
    <name evidence="5" type="ORF">PPL_11789</name>
</gene>
<dbReference type="RefSeq" id="XP_020426891.1">
    <property type="nucleotide sequence ID" value="XM_020582537.1"/>
</dbReference>
<feature type="compositionally biased region" description="Low complexity" evidence="2">
    <location>
        <begin position="64"/>
        <end position="89"/>
    </location>
</feature>
<feature type="transmembrane region" description="Helical" evidence="3">
    <location>
        <begin position="697"/>
        <end position="722"/>
    </location>
</feature>
<protein>
    <recommendedName>
        <fullName evidence="4">C2H2-type domain-containing protein</fullName>
    </recommendedName>
</protein>
<evidence type="ECO:0000256" key="2">
    <source>
        <dbReference type="SAM" id="MobiDB-lite"/>
    </source>
</evidence>
<evidence type="ECO:0000256" key="3">
    <source>
        <dbReference type="SAM" id="Phobius"/>
    </source>
</evidence>
<dbReference type="InterPro" id="IPR013087">
    <property type="entry name" value="Znf_C2H2_type"/>
</dbReference>
<evidence type="ECO:0000259" key="4">
    <source>
        <dbReference type="PROSITE" id="PS50157"/>
    </source>
</evidence>
<keyword evidence="6" id="KW-1185">Reference proteome</keyword>
<keyword evidence="1" id="KW-0862">Zinc</keyword>
<name>D3BUG9_HETP5</name>
<dbReference type="GO" id="GO:0008270">
    <property type="term" value="F:zinc ion binding"/>
    <property type="evidence" value="ECO:0007669"/>
    <property type="project" value="UniProtKB-KW"/>
</dbReference>
<reference evidence="5 6" key="1">
    <citation type="journal article" date="2011" name="Genome Res.">
        <title>Phylogeny-wide analysis of social amoeba genomes highlights ancient origins for complex intercellular communication.</title>
        <authorList>
            <person name="Heidel A.J."/>
            <person name="Lawal H.M."/>
            <person name="Felder M."/>
            <person name="Schilde C."/>
            <person name="Helps N.R."/>
            <person name="Tunggal B."/>
            <person name="Rivero F."/>
            <person name="John U."/>
            <person name="Schleicher M."/>
            <person name="Eichinger L."/>
            <person name="Platzer M."/>
            <person name="Noegel A.A."/>
            <person name="Schaap P."/>
            <person name="Gloeckner G."/>
        </authorList>
    </citation>
    <scope>NUCLEOTIDE SEQUENCE [LARGE SCALE GENOMIC DNA]</scope>
    <source>
        <strain evidence="6">ATCC 26659 / Pp 5 / PN500</strain>
    </source>
</reference>
<dbReference type="InterPro" id="IPR011050">
    <property type="entry name" value="Pectin_lyase_fold/virulence"/>
</dbReference>
<feature type="region of interest" description="Disordered" evidence="2">
    <location>
        <begin position="125"/>
        <end position="146"/>
    </location>
</feature>
<keyword evidence="3" id="KW-0812">Transmembrane</keyword>
<sequence length="725" mass="81175">MMQNCMFKFKVNRSESKETPKETYRNKCRAVVRDEEIEVIIDESQVSVKNHLDILSKVIENENNRSSSSSSSKSSNSASNSNNKSKSNSSLLSIINSYHRDIVAFRCEFCAYSYDELTKLKRHMKEKHQTNKSRYDQQQQQQQENADPNLKQCCHIGYEILCEGCKRQMDNKIKRARNPLRPIDLDKAVFNTKKKVKIVSKYIVQCSSLELYHELASEQRIVDTSLVLKYAMFNIRLILSILALVVVLSSARNPASTTTCSLSSSLTQCQNGACPSIVDCIQEYAKYYANIVITVPDGDYYCNQTETHTLNFNLHIDIQPEGQSSTPTFFCPGRTSFLRLQTSFVFTINISNIVIEATETAENRGSLIYIQTTSYSYPNNNLLTLNNVLINNAHSIPKYGAYEAGSITLNSINLVMNGCTITNSKSTGYYSSASVMKIYSTSLSINNSTITYSNSSTGNYGISFSGTNFNIYNSLFDGNIAESNFIYASASGGSVIVQSSKFTNNIAKYGSCFNVNSYSINFDSNVFDNNIGQYGSAIYSTSNSYSYYSYFFTNNNFTNNVASDTGTLYLSTQGYHYLTGSIFQNNVAYGAADIYFYKQRLTLVGGTFINSTSSNPYSYSQYPGFPKYVLDMANYYDYNGYECDSSYQTIEQNSGSTTCMSIDYYPAPNYSSDDNHNDRHHTTAFIITASLCTHHTAAFIITATVIGVVSIVSFIVAFATAIRKY</sequence>
<dbReference type="PROSITE" id="PS00028">
    <property type="entry name" value="ZINC_FINGER_C2H2_1"/>
    <property type="match status" value="1"/>
</dbReference>
<feature type="region of interest" description="Disordered" evidence="2">
    <location>
        <begin position="62"/>
        <end position="89"/>
    </location>
</feature>
<feature type="domain" description="C2H2-type" evidence="4">
    <location>
        <begin position="105"/>
        <end position="133"/>
    </location>
</feature>